<organism evidence="8 9">
    <name type="scientific">Gemmata algarum</name>
    <dbReference type="NCBI Taxonomy" id="2975278"/>
    <lineage>
        <taxon>Bacteria</taxon>
        <taxon>Pseudomonadati</taxon>
        <taxon>Planctomycetota</taxon>
        <taxon>Planctomycetia</taxon>
        <taxon>Gemmatales</taxon>
        <taxon>Gemmataceae</taxon>
        <taxon>Gemmata</taxon>
    </lineage>
</organism>
<evidence type="ECO:0000256" key="4">
    <source>
        <dbReference type="PROSITE-ProRule" id="PRU00169"/>
    </source>
</evidence>
<gene>
    <name evidence="8" type="ORF">R5W23_004236</name>
</gene>
<dbReference type="PROSITE" id="PS50110">
    <property type="entry name" value="RESPONSE_REGULATORY"/>
    <property type="match status" value="1"/>
</dbReference>
<dbReference type="InterPro" id="IPR003594">
    <property type="entry name" value="HATPase_dom"/>
</dbReference>
<dbReference type="SUPFAM" id="SSF47384">
    <property type="entry name" value="Homodimeric domain of signal transducing histidine kinase"/>
    <property type="match status" value="1"/>
</dbReference>
<dbReference type="InterPro" id="IPR001789">
    <property type="entry name" value="Sig_transdc_resp-reg_receiver"/>
</dbReference>
<evidence type="ECO:0000313" key="9">
    <source>
        <dbReference type="Proteomes" id="UP001272242"/>
    </source>
</evidence>
<keyword evidence="8" id="KW-0808">Transferase</keyword>
<dbReference type="PROSITE" id="PS50109">
    <property type="entry name" value="HIS_KIN"/>
    <property type="match status" value="1"/>
</dbReference>
<dbReference type="CDD" id="cd00082">
    <property type="entry name" value="HisKA"/>
    <property type="match status" value="1"/>
</dbReference>
<dbReference type="SMART" id="SM00387">
    <property type="entry name" value="HATPase_c"/>
    <property type="match status" value="1"/>
</dbReference>
<evidence type="ECO:0000256" key="3">
    <source>
        <dbReference type="ARBA" id="ARBA00022553"/>
    </source>
</evidence>
<dbReference type="SMART" id="SM00448">
    <property type="entry name" value="REC"/>
    <property type="match status" value="1"/>
</dbReference>
<dbReference type="InterPro" id="IPR003661">
    <property type="entry name" value="HisK_dim/P_dom"/>
</dbReference>
<dbReference type="Pfam" id="PF02518">
    <property type="entry name" value="HATPase_c"/>
    <property type="match status" value="1"/>
</dbReference>
<dbReference type="Proteomes" id="UP001272242">
    <property type="component" value="Unassembled WGS sequence"/>
</dbReference>
<evidence type="ECO:0000256" key="2">
    <source>
        <dbReference type="ARBA" id="ARBA00012438"/>
    </source>
</evidence>
<dbReference type="Gene3D" id="3.40.50.2300">
    <property type="match status" value="1"/>
</dbReference>
<dbReference type="GO" id="GO:0016301">
    <property type="term" value="F:kinase activity"/>
    <property type="evidence" value="ECO:0007669"/>
    <property type="project" value="UniProtKB-KW"/>
</dbReference>
<dbReference type="PANTHER" id="PTHR43547">
    <property type="entry name" value="TWO-COMPONENT HISTIDINE KINASE"/>
    <property type="match status" value="1"/>
</dbReference>
<dbReference type="Gene3D" id="1.10.287.130">
    <property type="match status" value="1"/>
</dbReference>
<comment type="caution">
    <text evidence="8">The sequence shown here is derived from an EMBL/GenBank/DDBJ whole genome shotgun (WGS) entry which is preliminary data.</text>
</comment>
<dbReference type="Pfam" id="PF00512">
    <property type="entry name" value="HisKA"/>
    <property type="match status" value="1"/>
</dbReference>
<feature type="coiled-coil region" evidence="5">
    <location>
        <begin position="139"/>
        <end position="173"/>
    </location>
</feature>
<feature type="domain" description="Histidine kinase" evidence="6">
    <location>
        <begin position="173"/>
        <end position="391"/>
    </location>
</feature>
<dbReference type="InterPro" id="IPR011006">
    <property type="entry name" value="CheY-like_superfamily"/>
</dbReference>
<dbReference type="PRINTS" id="PR00344">
    <property type="entry name" value="BCTRLSENSOR"/>
</dbReference>
<dbReference type="CDD" id="cd00156">
    <property type="entry name" value="REC"/>
    <property type="match status" value="1"/>
</dbReference>
<accession>A0ABU5F598</accession>
<dbReference type="EMBL" id="JAXBLV010000222">
    <property type="protein sequence ID" value="MDY3562758.1"/>
    <property type="molecule type" value="Genomic_DNA"/>
</dbReference>
<dbReference type="Pfam" id="PF00072">
    <property type="entry name" value="Response_reg"/>
    <property type="match status" value="1"/>
</dbReference>
<feature type="domain" description="Response regulatory" evidence="7">
    <location>
        <begin position="15"/>
        <end position="132"/>
    </location>
</feature>
<dbReference type="Gene3D" id="3.30.565.10">
    <property type="entry name" value="Histidine kinase-like ATPase, C-terminal domain"/>
    <property type="match status" value="1"/>
</dbReference>
<dbReference type="InterPro" id="IPR004358">
    <property type="entry name" value="Sig_transdc_His_kin-like_C"/>
</dbReference>
<comment type="catalytic activity">
    <reaction evidence="1">
        <text>ATP + protein L-histidine = ADP + protein N-phospho-L-histidine.</text>
        <dbReference type="EC" id="2.7.13.3"/>
    </reaction>
</comment>
<dbReference type="InterPro" id="IPR005467">
    <property type="entry name" value="His_kinase_dom"/>
</dbReference>
<dbReference type="SUPFAM" id="SSF52172">
    <property type="entry name" value="CheY-like"/>
    <property type="match status" value="1"/>
</dbReference>
<keyword evidence="5" id="KW-0175">Coiled coil</keyword>
<feature type="modified residue" description="4-aspartylphosphate" evidence="4">
    <location>
        <position position="67"/>
    </location>
</feature>
<feature type="coiled-coil region" evidence="5">
    <location>
        <begin position="199"/>
        <end position="226"/>
    </location>
</feature>
<dbReference type="SMART" id="SM00388">
    <property type="entry name" value="HisKA"/>
    <property type="match status" value="1"/>
</dbReference>
<name>A0ABU5F598_9BACT</name>
<dbReference type="InterPro" id="IPR036890">
    <property type="entry name" value="HATPase_C_sf"/>
</dbReference>
<keyword evidence="8" id="KW-0418">Kinase</keyword>
<keyword evidence="9" id="KW-1185">Reference proteome</keyword>
<sequence>MGTERKLDLSSGPIRVLLIDDDEDDRFLTEERLGDVPGRPYALDWTPHYAEGLEAICTGTHDAYLLDFRLGARTGIELLRESRARGRAAPVILLTGQAHSQTDFEALDAGADDYLEKAGLTSALLDRAIRYALVQSRAAAELERKVRERTDELARVNEALREADRRKDEFLALLAHELRNPLTPILNALEILRLANDSGDTVRRQRERMERQVAQLKRLVEDLLDVSRITTGKLRLAPERLTIQELIESAVDMSRSQLEAANLELVLSVPAEPVVLTGDRVRLTQVLCNVLNNATKFTEPGGRVYVSVAPHPGRVTITIRDTGVGIAASVLPQLFGLFTQVDRTLSRSQSGLGIGLALVRRLVEMHGGTVTAQSDGPGTGATFTIHLPVTRTA</sequence>
<protein>
    <recommendedName>
        <fullName evidence="2">histidine kinase</fullName>
        <ecNumber evidence="2">2.7.13.3</ecNumber>
    </recommendedName>
</protein>
<evidence type="ECO:0000259" key="7">
    <source>
        <dbReference type="PROSITE" id="PS50110"/>
    </source>
</evidence>
<evidence type="ECO:0000259" key="6">
    <source>
        <dbReference type="PROSITE" id="PS50109"/>
    </source>
</evidence>
<keyword evidence="3 4" id="KW-0597">Phosphoprotein</keyword>
<reference evidence="9" key="1">
    <citation type="journal article" date="2023" name="Mar. Drugs">
        <title>Gemmata algarum, a Novel Planctomycete Isolated from an Algal Mat, Displays Antimicrobial Activity.</title>
        <authorList>
            <person name="Kumar G."/>
            <person name="Kallscheuer N."/>
            <person name="Kashif M."/>
            <person name="Ahamad S."/>
            <person name="Jagadeeshwari U."/>
            <person name="Pannikurungottu S."/>
            <person name="Haufschild T."/>
            <person name="Kabuu M."/>
            <person name="Sasikala C."/>
            <person name="Jogler C."/>
            <person name="Ramana C."/>
        </authorList>
    </citation>
    <scope>NUCLEOTIDE SEQUENCE [LARGE SCALE GENOMIC DNA]</scope>
    <source>
        <strain evidence="9">JC673</strain>
    </source>
</reference>
<dbReference type="RefSeq" id="WP_320689039.1">
    <property type="nucleotide sequence ID" value="NZ_JAXBLV010000222.1"/>
</dbReference>
<dbReference type="SUPFAM" id="SSF55874">
    <property type="entry name" value="ATPase domain of HSP90 chaperone/DNA topoisomerase II/histidine kinase"/>
    <property type="match status" value="1"/>
</dbReference>
<proteinExistence type="predicted"/>
<dbReference type="PANTHER" id="PTHR43547:SF2">
    <property type="entry name" value="HYBRID SIGNAL TRANSDUCTION HISTIDINE KINASE C"/>
    <property type="match status" value="1"/>
</dbReference>
<dbReference type="InterPro" id="IPR036097">
    <property type="entry name" value="HisK_dim/P_sf"/>
</dbReference>
<dbReference type="EC" id="2.7.13.3" evidence="2"/>
<evidence type="ECO:0000313" key="8">
    <source>
        <dbReference type="EMBL" id="MDY3562758.1"/>
    </source>
</evidence>
<evidence type="ECO:0000256" key="1">
    <source>
        <dbReference type="ARBA" id="ARBA00000085"/>
    </source>
</evidence>
<evidence type="ECO:0000256" key="5">
    <source>
        <dbReference type="SAM" id="Coils"/>
    </source>
</evidence>